<dbReference type="AlphaFoldDB" id="W9CU76"/>
<keyword evidence="2" id="KW-0808">Transferase</keyword>
<dbReference type="Gene3D" id="3.90.1420.10">
    <property type="entry name" value="Rubisco LSMT, substrate-binding domain"/>
    <property type="match status" value="1"/>
</dbReference>
<dbReference type="STRING" id="1432307.W9CU76"/>
<dbReference type="InterPro" id="IPR050600">
    <property type="entry name" value="SETD3_SETD6_MTase"/>
</dbReference>
<dbReference type="GO" id="GO:0005634">
    <property type="term" value="C:nucleus"/>
    <property type="evidence" value="ECO:0007669"/>
    <property type="project" value="TreeGrafter"/>
</dbReference>
<dbReference type="OrthoDB" id="341421at2759"/>
<evidence type="ECO:0000259" key="5">
    <source>
        <dbReference type="PROSITE" id="PS50280"/>
    </source>
</evidence>
<evidence type="ECO:0000256" key="3">
    <source>
        <dbReference type="ARBA" id="ARBA00022691"/>
    </source>
</evidence>
<name>W9CU76_SCLBF</name>
<dbReference type="Pfam" id="PF09273">
    <property type="entry name" value="Rubis-subs-bind"/>
    <property type="match status" value="1"/>
</dbReference>
<protein>
    <recommendedName>
        <fullName evidence="5">SET domain-containing protein</fullName>
    </recommendedName>
</protein>
<organism evidence="6 7">
    <name type="scientific">Sclerotinia borealis (strain F-4128)</name>
    <dbReference type="NCBI Taxonomy" id="1432307"/>
    <lineage>
        <taxon>Eukaryota</taxon>
        <taxon>Fungi</taxon>
        <taxon>Dikarya</taxon>
        <taxon>Ascomycota</taxon>
        <taxon>Pezizomycotina</taxon>
        <taxon>Leotiomycetes</taxon>
        <taxon>Helotiales</taxon>
        <taxon>Sclerotiniaceae</taxon>
        <taxon>Sclerotinia</taxon>
    </lineage>
</organism>
<evidence type="ECO:0000256" key="4">
    <source>
        <dbReference type="SAM" id="MobiDB-lite"/>
    </source>
</evidence>
<evidence type="ECO:0000313" key="7">
    <source>
        <dbReference type="Proteomes" id="UP000019487"/>
    </source>
</evidence>
<keyword evidence="7" id="KW-1185">Reference proteome</keyword>
<dbReference type="Proteomes" id="UP000019487">
    <property type="component" value="Unassembled WGS sequence"/>
</dbReference>
<keyword evidence="3" id="KW-0949">S-adenosyl-L-methionine</keyword>
<dbReference type="SUPFAM" id="SSF81822">
    <property type="entry name" value="RuBisCo LSMT C-terminal, substrate-binding domain"/>
    <property type="match status" value="1"/>
</dbReference>
<dbReference type="GO" id="GO:0016279">
    <property type="term" value="F:protein-lysine N-methyltransferase activity"/>
    <property type="evidence" value="ECO:0007669"/>
    <property type="project" value="UniProtKB-ARBA"/>
</dbReference>
<proteinExistence type="predicted"/>
<dbReference type="InterPro" id="IPR046341">
    <property type="entry name" value="SET_dom_sf"/>
</dbReference>
<dbReference type="PROSITE" id="PS50280">
    <property type="entry name" value="SET"/>
    <property type="match status" value="1"/>
</dbReference>
<evidence type="ECO:0000256" key="1">
    <source>
        <dbReference type="ARBA" id="ARBA00022603"/>
    </source>
</evidence>
<reference evidence="6 7" key="1">
    <citation type="journal article" date="2014" name="Genome Announc.">
        <title>Draft genome sequence of Sclerotinia borealis, a psychrophilic plant pathogenic fungus.</title>
        <authorList>
            <person name="Mardanov A.V."/>
            <person name="Beletsky A.V."/>
            <person name="Kadnikov V.V."/>
            <person name="Ignatov A.N."/>
            <person name="Ravin N.V."/>
        </authorList>
    </citation>
    <scope>NUCLEOTIDE SEQUENCE [LARGE SCALE GENOMIC DNA]</scope>
    <source>
        <strain evidence="7">F-4157</strain>
    </source>
</reference>
<feature type="compositionally biased region" description="Basic and acidic residues" evidence="4">
    <location>
        <begin position="454"/>
        <end position="463"/>
    </location>
</feature>
<dbReference type="EMBL" id="AYSA01000006">
    <property type="protein sequence ID" value="ESZ99431.1"/>
    <property type="molecule type" value="Genomic_DNA"/>
</dbReference>
<dbReference type="FunFam" id="3.90.1410.10:FF:000007">
    <property type="entry name" value="Ribosomal lysine N-methyltransferase 4"/>
    <property type="match status" value="1"/>
</dbReference>
<dbReference type="PANTHER" id="PTHR13271:SF34">
    <property type="entry name" value="N-LYSINE METHYLTRANSFERASE SETD6"/>
    <property type="match status" value="1"/>
</dbReference>
<dbReference type="PANTHER" id="PTHR13271">
    <property type="entry name" value="UNCHARACTERIZED PUTATIVE METHYLTRANSFERASE"/>
    <property type="match status" value="1"/>
</dbReference>
<accession>W9CU76</accession>
<keyword evidence="1" id="KW-0489">Methyltransferase</keyword>
<dbReference type="HOGENOM" id="CLU_017135_0_0_1"/>
<dbReference type="Pfam" id="PF00856">
    <property type="entry name" value="SET"/>
    <property type="match status" value="1"/>
</dbReference>
<dbReference type="InterPro" id="IPR015353">
    <property type="entry name" value="Rubisco_LSMT_subst-bd"/>
</dbReference>
<dbReference type="InterPro" id="IPR036464">
    <property type="entry name" value="Rubisco_LSMT_subst-bd_sf"/>
</dbReference>
<comment type="caution">
    <text evidence="6">The sequence shown here is derived from an EMBL/GenBank/DDBJ whole genome shotgun (WGS) entry which is preliminary data.</text>
</comment>
<feature type="region of interest" description="Disordered" evidence="4">
    <location>
        <begin position="437"/>
        <end position="474"/>
    </location>
</feature>
<feature type="domain" description="SET" evidence="5">
    <location>
        <begin position="26"/>
        <end position="253"/>
    </location>
</feature>
<dbReference type="GO" id="GO:0032259">
    <property type="term" value="P:methylation"/>
    <property type="evidence" value="ECO:0007669"/>
    <property type="project" value="UniProtKB-KW"/>
</dbReference>
<dbReference type="InterPro" id="IPR001214">
    <property type="entry name" value="SET_dom"/>
</dbReference>
<dbReference type="SUPFAM" id="SSF82199">
    <property type="entry name" value="SET domain"/>
    <property type="match status" value="1"/>
</dbReference>
<dbReference type="Gene3D" id="3.90.1410.10">
    <property type="entry name" value="set domain protein methyltransferase, domain 1"/>
    <property type="match status" value="1"/>
</dbReference>
<evidence type="ECO:0000256" key="2">
    <source>
        <dbReference type="ARBA" id="ARBA00022679"/>
    </source>
</evidence>
<gene>
    <name evidence="6" type="ORF">SBOR_0193</name>
</gene>
<evidence type="ECO:0000313" key="6">
    <source>
        <dbReference type="EMBL" id="ESZ99431.1"/>
    </source>
</evidence>
<sequence length="474" mass="52458">MDVDDFEARTATFSSWLKEMGIRTNPKMALVDLRHEGRGRGVVATEDIKNDELIFSIPRNAVLNAQNANPLPISRRLSEKMPSWLALTSILMAEGQVDNSKWAPYLAILPERLDSLVFWSDSELAELQASAVVKKIGKKGAEDMFNSYIAPLGLKHSSTEMCHKVASVIMAYAFDIPDPSEAPATGGKGGDEDDLISDDGEDEKTILSMIPLADMLNADADRNNARLICDNEELEMRAIKPITKGDEIFNDYGQLPRSDLLRRYGYVTNGYSAYDVAEVSAELIVSMFRNGKVLASLPKLTQDGLKTRLELAEREGVYEDSFDLVHSSSEEPSIPDELLTFLYLLLIDESHLKAILDSGSSLPSRSKLTTELAGQVLVILLQAKEKEYSTTLEEDEVLFKNANLPVRTAMAIQVRSGEKEVLRAAIQEATTFSGDNHRMRLAPSKEGTTKNAKRKGEETEQPKKKVVLGRTSTL</sequence>